<evidence type="ECO:0000313" key="1">
    <source>
        <dbReference type="EnsemblProtists" id="HpaP807862"/>
    </source>
</evidence>
<name>M4BN75_HYAAE</name>
<proteinExistence type="predicted"/>
<evidence type="ECO:0000313" key="2">
    <source>
        <dbReference type="Proteomes" id="UP000011713"/>
    </source>
</evidence>
<dbReference type="Proteomes" id="UP000011713">
    <property type="component" value="Unassembled WGS sequence"/>
</dbReference>
<protein>
    <submittedName>
        <fullName evidence="1">Uncharacterized protein</fullName>
    </submittedName>
</protein>
<dbReference type="HOGENOM" id="CLU_2745483_0_0_1"/>
<dbReference type="EMBL" id="JH598448">
    <property type="status" value="NOT_ANNOTATED_CDS"/>
    <property type="molecule type" value="Genomic_DNA"/>
</dbReference>
<sequence length="71" mass="7910">MLVLCKHLCQARHQSTIGSSALDIERHKKSNGSSNWRLDADSACGICCTEIPLNISRKRTLLLLMRSLTTI</sequence>
<dbReference type="VEuPathDB" id="FungiDB:HpaG807862"/>
<reference evidence="2" key="1">
    <citation type="journal article" date="2010" name="Science">
        <title>Signatures of adaptation to obligate biotrophy in the Hyaloperonospora arabidopsidis genome.</title>
        <authorList>
            <person name="Baxter L."/>
            <person name="Tripathy S."/>
            <person name="Ishaque N."/>
            <person name="Boot N."/>
            <person name="Cabral A."/>
            <person name="Kemen E."/>
            <person name="Thines M."/>
            <person name="Ah-Fong A."/>
            <person name="Anderson R."/>
            <person name="Badejoko W."/>
            <person name="Bittner-Eddy P."/>
            <person name="Boore J.L."/>
            <person name="Chibucos M.C."/>
            <person name="Coates M."/>
            <person name="Dehal P."/>
            <person name="Delehaunty K."/>
            <person name="Dong S."/>
            <person name="Downton P."/>
            <person name="Dumas B."/>
            <person name="Fabro G."/>
            <person name="Fronick C."/>
            <person name="Fuerstenberg S.I."/>
            <person name="Fulton L."/>
            <person name="Gaulin E."/>
            <person name="Govers F."/>
            <person name="Hughes L."/>
            <person name="Humphray S."/>
            <person name="Jiang R.H."/>
            <person name="Judelson H."/>
            <person name="Kamoun S."/>
            <person name="Kyung K."/>
            <person name="Meijer H."/>
            <person name="Minx P."/>
            <person name="Morris P."/>
            <person name="Nelson J."/>
            <person name="Phuntumart V."/>
            <person name="Qutob D."/>
            <person name="Rehmany A."/>
            <person name="Rougon-Cardoso A."/>
            <person name="Ryden P."/>
            <person name="Torto-Alalibo T."/>
            <person name="Studholme D."/>
            <person name="Wang Y."/>
            <person name="Win J."/>
            <person name="Wood J."/>
            <person name="Clifton S.W."/>
            <person name="Rogers J."/>
            <person name="Van den Ackerveken G."/>
            <person name="Jones J.D."/>
            <person name="McDowell J.M."/>
            <person name="Beynon J."/>
            <person name="Tyler B.M."/>
        </authorList>
    </citation>
    <scope>NUCLEOTIDE SEQUENCE [LARGE SCALE GENOMIC DNA]</scope>
    <source>
        <strain evidence="2">Emoy2</strain>
    </source>
</reference>
<organism evidence="1 2">
    <name type="scientific">Hyaloperonospora arabidopsidis (strain Emoy2)</name>
    <name type="common">Downy mildew agent</name>
    <name type="synonym">Peronospora arabidopsidis</name>
    <dbReference type="NCBI Taxonomy" id="559515"/>
    <lineage>
        <taxon>Eukaryota</taxon>
        <taxon>Sar</taxon>
        <taxon>Stramenopiles</taxon>
        <taxon>Oomycota</taxon>
        <taxon>Peronosporomycetes</taxon>
        <taxon>Peronosporales</taxon>
        <taxon>Peronosporaceae</taxon>
        <taxon>Hyaloperonospora</taxon>
    </lineage>
</organism>
<accession>M4BN75</accession>
<reference evidence="1" key="2">
    <citation type="submission" date="2015-06" db="UniProtKB">
        <authorList>
            <consortium name="EnsemblProtists"/>
        </authorList>
    </citation>
    <scope>IDENTIFICATION</scope>
    <source>
        <strain evidence="1">Emoy2</strain>
    </source>
</reference>
<keyword evidence="2" id="KW-1185">Reference proteome</keyword>
<dbReference type="EnsemblProtists" id="HpaT807862">
    <property type="protein sequence ID" value="HpaP807862"/>
    <property type="gene ID" value="HpaG807862"/>
</dbReference>
<dbReference type="InParanoid" id="M4BN75"/>
<dbReference type="AlphaFoldDB" id="M4BN75"/>